<evidence type="ECO:0000256" key="6">
    <source>
        <dbReference type="ARBA" id="ARBA00023136"/>
    </source>
</evidence>
<gene>
    <name evidence="8" type="ORF">E3A20_21910</name>
</gene>
<dbReference type="PANTHER" id="PTHR11706:SF33">
    <property type="entry name" value="NATURAL RESISTANCE-ASSOCIATED MACROPHAGE PROTEIN 2"/>
    <property type="match status" value="1"/>
</dbReference>
<comment type="caution">
    <text evidence="8">The sequence shown here is derived from an EMBL/GenBank/DDBJ whole genome shotgun (WGS) entry which is preliminary data.</text>
</comment>
<comment type="subcellular location">
    <subcellularLocation>
        <location evidence="1">Membrane</location>
        <topology evidence="1">Multi-pass membrane protein</topology>
    </subcellularLocation>
</comment>
<evidence type="ECO:0000256" key="2">
    <source>
        <dbReference type="ARBA" id="ARBA00022448"/>
    </source>
</evidence>
<dbReference type="GO" id="GO:0005384">
    <property type="term" value="F:manganese ion transmembrane transporter activity"/>
    <property type="evidence" value="ECO:0007669"/>
    <property type="project" value="TreeGrafter"/>
</dbReference>
<accession>A0A5C6M6M0</accession>
<feature type="transmembrane region" description="Helical" evidence="7">
    <location>
        <begin position="174"/>
        <end position="193"/>
    </location>
</feature>
<keyword evidence="3 7" id="KW-0812">Transmembrane</keyword>
<name>A0A5C6M6M0_9PLAN</name>
<feature type="transmembrane region" description="Helical" evidence="7">
    <location>
        <begin position="254"/>
        <end position="277"/>
    </location>
</feature>
<feature type="transmembrane region" description="Helical" evidence="7">
    <location>
        <begin position="347"/>
        <end position="368"/>
    </location>
</feature>
<reference evidence="8 9" key="1">
    <citation type="submission" date="2019-08" db="EMBL/GenBank/DDBJ databases">
        <title>100 year-old enigma solved: identification of Planctomyces bekefii, the type genus and species of the phylum Planctomycetes.</title>
        <authorList>
            <person name="Svetlana D.N."/>
            <person name="Overmann J."/>
        </authorList>
    </citation>
    <scope>NUCLEOTIDE SEQUENCE [LARGE SCALE GENOMIC DNA]</scope>
    <source>
        <strain evidence="8">Phe10_nw2017</strain>
    </source>
</reference>
<dbReference type="GO" id="GO:0005886">
    <property type="term" value="C:plasma membrane"/>
    <property type="evidence" value="ECO:0007669"/>
    <property type="project" value="TreeGrafter"/>
</dbReference>
<keyword evidence="9" id="KW-1185">Reference proteome</keyword>
<dbReference type="GO" id="GO:0015293">
    <property type="term" value="F:symporter activity"/>
    <property type="evidence" value="ECO:0007669"/>
    <property type="project" value="UniProtKB-KW"/>
</dbReference>
<feature type="transmembrane region" description="Helical" evidence="7">
    <location>
        <begin position="213"/>
        <end position="233"/>
    </location>
</feature>
<dbReference type="InterPro" id="IPR001046">
    <property type="entry name" value="NRAMP_fam"/>
</dbReference>
<keyword evidence="6 7" id="KW-0472">Membrane</keyword>
<dbReference type="Proteomes" id="UP000321083">
    <property type="component" value="Unassembled WGS sequence"/>
</dbReference>
<evidence type="ECO:0000313" key="8">
    <source>
        <dbReference type="EMBL" id="TWW08681.1"/>
    </source>
</evidence>
<organism evidence="8 9">
    <name type="scientific">Planctomyces bekefii</name>
    <dbReference type="NCBI Taxonomy" id="1653850"/>
    <lineage>
        <taxon>Bacteria</taxon>
        <taxon>Pseudomonadati</taxon>
        <taxon>Planctomycetota</taxon>
        <taxon>Planctomycetia</taxon>
        <taxon>Planctomycetales</taxon>
        <taxon>Planctomycetaceae</taxon>
        <taxon>Planctomyces</taxon>
    </lineage>
</organism>
<evidence type="ECO:0000256" key="4">
    <source>
        <dbReference type="ARBA" id="ARBA00022847"/>
    </source>
</evidence>
<keyword evidence="5 7" id="KW-1133">Transmembrane helix</keyword>
<feature type="transmembrane region" description="Helical" evidence="7">
    <location>
        <begin position="147"/>
        <end position="167"/>
    </location>
</feature>
<evidence type="ECO:0000256" key="1">
    <source>
        <dbReference type="ARBA" id="ARBA00004141"/>
    </source>
</evidence>
<evidence type="ECO:0000256" key="7">
    <source>
        <dbReference type="SAM" id="Phobius"/>
    </source>
</evidence>
<protein>
    <recommendedName>
        <fullName evidence="10">Divalent metal cation transporter</fullName>
    </recommendedName>
</protein>
<proteinExistence type="predicted"/>
<keyword evidence="4" id="KW-0769">Symport</keyword>
<dbReference type="GO" id="GO:0015086">
    <property type="term" value="F:cadmium ion transmembrane transporter activity"/>
    <property type="evidence" value="ECO:0007669"/>
    <property type="project" value="TreeGrafter"/>
</dbReference>
<feature type="transmembrane region" description="Helical" evidence="7">
    <location>
        <begin position="374"/>
        <end position="396"/>
    </location>
</feature>
<evidence type="ECO:0000256" key="5">
    <source>
        <dbReference type="ARBA" id="ARBA00022989"/>
    </source>
</evidence>
<feature type="transmembrane region" description="Helical" evidence="7">
    <location>
        <begin position="113"/>
        <end position="135"/>
    </location>
</feature>
<dbReference type="AlphaFoldDB" id="A0A5C6M6M0"/>
<dbReference type="PANTHER" id="PTHR11706">
    <property type="entry name" value="SOLUTE CARRIER PROTEIN FAMILY 11 MEMBER"/>
    <property type="match status" value="1"/>
</dbReference>
<dbReference type="EMBL" id="SRHE01000552">
    <property type="protein sequence ID" value="TWW08681.1"/>
    <property type="molecule type" value="Genomic_DNA"/>
</dbReference>
<evidence type="ECO:0008006" key="10">
    <source>
        <dbReference type="Google" id="ProtNLM"/>
    </source>
</evidence>
<sequence length="426" mass="44156">MAGRDVRRHGSHARHSRRGISRRFTGVRAGGRSALAAFLAVLGPGLLAGLSDDDPAGIGTYAVLGAEHGCQLLWIIPVSTILLIWFHLLAVRIGAATGLGFVANLRLRWGRRVGWLAAAGLLFANFGTICAKYAGIASAADLAGIPAWLSAPAAAVLISVVVVLGSFHRVEGVLLVISSTLALYLVDGLLAGPDWGQVLRGSFIPRLPVTDDGWVVLAATLGTTLAPWGLAFIQSYAVDKKISLADLPVERLEVTAGSVLTGVIGMAIAVACAATLYPHGVHVAEAADVARSLEPMAGSWAKLLFGLGLLGASLLAAAVVPLATAYSIAEGIGVAASLDLDSHRFQTFYAIFIGLTVAAASVVVLPGLPLLHLMFSSQVVNAVLLPLHAAALLLLARDERTMGTARTGLLVTSTVLEFAEQYSAHA</sequence>
<keyword evidence="2" id="KW-0813">Transport</keyword>
<dbReference type="Pfam" id="PF01566">
    <property type="entry name" value="Nramp"/>
    <property type="match status" value="1"/>
</dbReference>
<reference evidence="8 9" key="2">
    <citation type="submission" date="2019-08" db="EMBL/GenBank/DDBJ databases">
        <authorList>
            <person name="Henke P."/>
        </authorList>
    </citation>
    <scope>NUCLEOTIDE SEQUENCE [LARGE SCALE GENOMIC DNA]</scope>
    <source>
        <strain evidence="8">Phe10_nw2017</strain>
    </source>
</reference>
<evidence type="ECO:0000256" key="3">
    <source>
        <dbReference type="ARBA" id="ARBA00022692"/>
    </source>
</evidence>
<feature type="transmembrane region" description="Helical" evidence="7">
    <location>
        <begin position="72"/>
        <end position="101"/>
    </location>
</feature>
<dbReference type="GO" id="GO:0034755">
    <property type="term" value="P:iron ion transmembrane transport"/>
    <property type="evidence" value="ECO:0007669"/>
    <property type="project" value="TreeGrafter"/>
</dbReference>
<feature type="transmembrane region" description="Helical" evidence="7">
    <location>
        <begin position="303"/>
        <end position="326"/>
    </location>
</feature>
<evidence type="ECO:0000313" key="9">
    <source>
        <dbReference type="Proteomes" id="UP000321083"/>
    </source>
</evidence>